<name>A0A432VW76_9GAMM</name>
<reference evidence="3" key="1">
    <citation type="journal article" date="2018" name="Front. Microbiol.">
        <title>Genome-Based Analysis Reveals the Taxonomy and Diversity of the Family Idiomarinaceae.</title>
        <authorList>
            <person name="Liu Y."/>
            <person name="Lai Q."/>
            <person name="Shao Z."/>
        </authorList>
    </citation>
    <scope>NUCLEOTIDE SEQUENCE [LARGE SCALE GENOMIC DNA]</scope>
    <source>
        <strain evidence="3">GBPy7</strain>
    </source>
</reference>
<keyword evidence="3" id="KW-1185">Reference proteome</keyword>
<evidence type="ECO:0000256" key="1">
    <source>
        <dbReference type="SAM" id="SignalP"/>
    </source>
</evidence>
<accession>A0A432VW76</accession>
<keyword evidence="1" id="KW-0732">Signal</keyword>
<feature type="chain" id="PRO_5019084136" description="Secreted protein" evidence="1">
    <location>
        <begin position="25"/>
        <end position="176"/>
    </location>
</feature>
<proteinExistence type="predicted"/>
<feature type="signal peptide" evidence="1">
    <location>
        <begin position="1"/>
        <end position="24"/>
    </location>
</feature>
<dbReference type="OrthoDB" id="6401057at2"/>
<evidence type="ECO:0000313" key="2">
    <source>
        <dbReference type="EMBL" id="RUO20836.1"/>
    </source>
</evidence>
<evidence type="ECO:0000313" key="3">
    <source>
        <dbReference type="Proteomes" id="UP000288395"/>
    </source>
</evidence>
<organism evidence="2 3">
    <name type="scientific">Aliidiomarina iranensis</name>
    <dbReference type="NCBI Taxonomy" id="1434071"/>
    <lineage>
        <taxon>Bacteria</taxon>
        <taxon>Pseudomonadati</taxon>
        <taxon>Pseudomonadota</taxon>
        <taxon>Gammaproteobacteria</taxon>
        <taxon>Alteromonadales</taxon>
        <taxon>Idiomarinaceae</taxon>
        <taxon>Aliidiomarina</taxon>
    </lineage>
</organism>
<comment type="caution">
    <text evidence="2">The sequence shown here is derived from an EMBL/GenBank/DDBJ whole genome shotgun (WGS) entry which is preliminary data.</text>
</comment>
<dbReference type="RefSeq" id="WP_126767050.1">
    <property type="nucleotide sequence ID" value="NZ_PIPJ01000004.1"/>
</dbReference>
<dbReference type="AlphaFoldDB" id="A0A432VW76"/>
<protein>
    <recommendedName>
        <fullName evidence="4">Secreted protein</fullName>
    </recommendedName>
</protein>
<sequence length="176" mass="18132">MNRWFVFVLISTLLVLPFAGSASAGAHSKMNVSAELVEAGNKIIGADADSNPAAESSAAEKSAAKSSEKQPHCALMASATEKDTLSKNIAMSCCDALSSSVYHSEPHHSEADSTNQCAADACSSDCGHCVSAGHGVSALSNCLMFNCSALFAQAPALVISFYSHLTPEPTPPPIIS</sequence>
<evidence type="ECO:0008006" key="4">
    <source>
        <dbReference type="Google" id="ProtNLM"/>
    </source>
</evidence>
<gene>
    <name evidence="2" type="ORF">CWE08_06965</name>
</gene>
<dbReference type="EMBL" id="PIPJ01000004">
    <property type="protein sequence ID" value="RUO20836.1"/>
    <property type="molecule type" value="Genomic_DNA"/>
</dbReference>
<dbReference type="Proteomes" id="UP000288395">
    <property type="component" value="Unassembled WGS sequence"/>
</dbReference>